<dbReference type="VEuPathDB" id="FungiDB:GGTG_13887"/>
<organism evidence="2">
    <name type="scientific">Gaeumannomyces tritici (strain R3-111a-1)</name>
    <name type="common">Wheat and barley take-all root rot fungus</name>
    <name type="synonym">Gaeumannomyces graminis var. tritici</name>
    <dbReference type="NCBI Taxonomy" id="644352"/>
    <lineage>
        <taxon>Eukaryota</taxon>
        <taxon>Fungi</taxon>
        <taxon>Dikarya</taxon>
        <taxon>Ascomycota</taxon>
        <taxon>Pezizomycotina</taxon>
        <taxon>Sordariomycetes</taxon>
        <taxon>Sordariomycetidae</taxon>
        <taxon>Magnaporthales</taxon>
        <taxon>Magnaporthaceae</taxon>
        <taxon>Gaeumannomyces</taxon>
    </lineage>
</organism>
<dbReference type="EnsemblFungi" id="EJT68543">
    <property type="protein sequence ID" value="EJT68543"/>
    <property type="gene ID" value="GGTG_13887"/>
</dbReference>
<gene>
    <name evidence="3" type="primary">20354345</name>
    <name evidence="2" type="ORF">GGTG_13887</name>
</gene>
<evidence type="ECO:0000313" key="2">
    <source>
        <dbReference type="EMBL" id="EJT68543.1"/>
    </source>
</evidence>
<reference evidence="3" key="4">
    <citation type="journal article" date="2015" name="G3 (Bethesda)">
        <title>Genome sequences of three phytopathogenic species of the Magnaporthaceae family of fungi.</title>
        <authorList>
            <person name="Okagaki L.H."/>
            <person name="Nunes C.C."/>
            <person name="Sailsbery J."/>
            <person name="Clay B."/>
            <person name="Brown D."/>
            <person name="John T."/>
            <person name="Oh Y."/>
            <person name="Young N."/>
            <person name="Fitzgerald M."/>
            <person name="Haas B.J."/>
            <person name="Zeng Q."/>
            <person name="Young S."/>
            <person name="Adiconis X."/>
            <person name="Fan L."/>
            <person name="Levin J.Z."/>
            <person name="Mitchell T.K."/>
            <person name="Okubara P.A."/>
            <person name="Farman M.L."/>
            <person name="Kohn L.M."/>
            <person name="Birren B."/>
            <person name="Ma L.-J."/>
            <person name="Dean R.A."/>
        </authorList>
    </citation>
    <scope>NUCLEOTIDE SEQUENCE</scope>
    <source>
        <strain evidence="3">R3-111a-1</strain>
    </source>
</reference>
<reference evidence="2" key="2">
    <citation type="submission" date="2010-07" db="EMBL/GenBank/DDBJ databases">
        <authorList>
            <consortium name="The Broad Institute Genome Sequencing Platform"/>
            <consortium name="Broad Institute Genome Sequencing Center for Infectious Disease"/>
            <person name="Ma L.-J."/>
            <person name="Dead R."/>
            <person name="Young S."/>
            <person name="Zeng Q."/>
            <person name="Koehrsen M."/>
            <person name="Alvarado L."/>
            <person name="Berlin A."/>
            <person name="Chapman S.B."/>
            <person name="Chen Z."/>
            <person name="Freedman E."/>
            <person name="Gellesch M."/>
            <person name="Goldberg J."/>
            <person name="Griggs A."/>
            <person name="Gujja S."/>
            <person name="Heilman E.R."/>
            <person name="Heiman D."/>
            <person name="Hepburn T."/>
            <person name="Howarth C."/>
            <person name="Jen D."/>
            <person name="Larson L."/>
            <person name="Mehta T."/>
            <person name="Neiman D."/>
            <person name="Pearson M."/>
            <person name="Roberts A."/>
            <person name="Saif S."/>
            <person name="Shea T."/>
            <person name="Shenoy N."/>
            <person name="Sisk P."/>
            <person name="Stolte C."/>
            <person name="Sykes S."/>
            <person name="Walk T."/>
            <person name="White J."/>
            <person name="Yandava C."/>
            <person name="Haas B."/>
            <person name="Nusbaum C."/>
            <person name="Birren B."/>
        </authorList>
    </citation>
    <scope>NUCLEOTIDE SEQUENCE</scope>
    <source>
        <strain evidence="2">R3-111a-1</strain>
    </source>
</reference>
<proteinExistence type="predicted"/>
<evidence type="ECO:0000313" key="4">
    <source>
        <dbReference type="Proteomes" id="UP000006039"/>
    </source>
</evidence>
<accession>J3PK42</accession>
<protein>
    <submittedName>
        <fullName evidence="2 3">Uncharacterized protein</fullName>
    </submittedName>
</protein>
<dbReference type="AlphaFoldDB" id="J3PK42"/>
<dbReference type="HOGENOM" id="CLU_2015448_0_0_1"/>
<dbReference type="GeneID" id="20354345"/>
<feature type="compositionally biased region" description="Pro residues" evidence="1">
    <location>
        <begin position="25"/>
        <end position="35"/>
    </location>
</feature>
<dbReference type="Proteomes" id="UP000006039">
    <property type="component" value="Unassembled WGS sequence"/>
</dbReference>
<feature type="region of interest" description="Disordered" evidence="1">
    <location>
        <begin position="1"/>
        <end position="38"/>
    </location>
</feature>
<dbReference type="RefSeq" id="XP_009230075.1">
    <property type="nucleotide sequence ID" value="XM_009231811.1"/>
</dbReference>
<dbReference type="EMBL" id="GL385466">
    <property type="protein sequence ID" value="EJT68543.1"/>
    <property type="molecule type" value="Genomic_DNA"/>
</dbReference>
<name>J3PK42_GAET3</name>
<evidence type="ECO:0000256" key="1">
    <source>
        <dbReference type="SAM" id="MobiDB-lite"/>
    </source>
</evidence>
<evidence type="ECO:0000313" key="3">
    <source>
        <dbReference type="EnsemblFungi" id="EJT68543"/>
    </source>
</evidence>
<reference evidence="4" key="1">
    <citation type="submission" date="2010-07" db="EMBL/GenBank/DDBJ databases">
        <title>The genome sequence of Gaeumannomyces graminis var. tritici strain R3-111a-1.</title>
        <authorList>
            <consortium name="The Broad Institute Genome Sequencing Platform"/>
            <person name="Ma L.-J."/>
            <person name="Dead R."/>
            <person name="Young S."/>
            <person name="Zeng Q."/>
            <person name="Koehrsen M."/>
            <person name="Alvarado L."/>
            <person name="Berlin A."/>
            <person name="Chapman S.B."/>
            <person name="Chen Z."/>
            <person name="Freedman E."/>
            <person name="Gellesch M."/>
            <person name="Goldberg J."/>
            <person name="Griggs A."/>
            <person name="Gujja S."/>
            <person name="Heilman E.R."/>
            <person name="Heiman D."/>
            <person name="Hepburn T."/>
            <person name="Howarth C."/>
            <person name="Jen D."/>
            <person name="Larson L."/>
            <person name="Mehta T."/>
            <person name="Neiman D."/>
            <person name="Pearson M."/>
            <person name="Roberts A."/>
            <person name="Saif S."/>
            <person name="Shea T."/>
            <person name="Shenoy N."/>
            <person name="Sisk P."/>
            <person name="Stolte C."/>
            <person name="Sykes S."/>
            <person name="Walk T."/>
            <person name="White J."/>
            <person name="Yandava C."/>
            <person name="Haas B."/>
            <person name="Nusbaum C."/>
            <person name="Birren B."/>
        </authorList>
    </citation>
    <scope>NUCLEOTIDE SEQUENCE [LARGE SCALE GENOMIC DNA]</scope>
    <source>
        <strain evidence="4">R3-111a-1</strain>
    </source>
</reference>
<keyword evidence="4" id="KW-1185">Reference proteome</keyword>
<sequence>MPSQVPRSGRFRSRDERMAGSLPPAGVPSPPPPPDAGSLCGVHQCGLEVGRRMNSSRFTFRCRRGPLPILGAALVAYLIDPGLDLLMVHRPRTEGRDSGEGVSMVAAGTWKFGLGWLGRDQAE</sequence>
<reference evidence="2" key="3">
    <citation type="submission" date="2010-09" db="EMBL/GenBank/DDBJ databases">
        <title>Annotation of Gaeumannomyces graminis var. tritici R3-111a-1.</title>
        <authorList>
            <consortium name="The Broad Institute Genome Sequencing Platform"/>
            <person name="Ma L.-J."/>
            <person name="Dead R."/>
            <person name="Young S.K."/>
            <person name="Zeng Q."/>
            <person name="Gargeya S."/>
            <person name="Fitzgerald M."/>
            <person name="Haas B."/>
            <person name="Abouelleil A."/>
            <person name="Alvarado L."/>
            <person name="Arachchi H.M."/>
            <person name="Berlin A."/>
            <person name="Brown A."/>
            <person name="Chapman S.B."/>
            <person name="Chen Z."/>
            <person name="Dunbar C."/>
            <person name="Freedman E."/>
            <person name="Gearin G."/>
            <person name="Gellesch M."/>
            <person name="Goldberg J."/>
            <person name="Griggs A."/>
            <person name="Gujja S."/>
            <person name="Heiman D."/>
            <person name="Howarth C."/>
            <person name="Larson L."/>
            <person name="Lui A."/>
            <person name="MacDonald P.J.P."/>
            <person name="Mehta T."/>
            <person name="Montmayeur A."/>
            <person name="Murphy C."/>
            <person name="Neiman D."/>
            <person name="Pearson M."/>
            <person name="Priest M."/>
            <person name="Roberts A."/>
            <person name="Saif S."/>
            <person name="Shea T."/>
            <person name="Shenoy N."/>
            <person name="Sisk P."/>
            <person name="Stolte C."/>
            <person name="Sykes S."/>
            <person name="Yandava C."/>
            <person name="Wortman J."/>
            <person name="Nusbaum C."/>
            <person name="Birren B."/>
        </authorList>
    </citation>
    <scope>NUCLEOTIDE SEQUENCE</scope>
    <source>
        <strain evidence="2">R3-111a-1</strain>
    </source>
</reference>
<reference evidence="3" key="5">
    <citation type="submission" date="2018-04" db="UniProtKB">
        <authorList>
            <consortium name="EnsemblFungi"/>
        </authorList>
    </citation>
    <scope>IDENTIFICATION</scope>
    <source>
        <strain evidence="3">R3-111a-1</strain>
    </source>
</reference>